<organism evidence="2 3">
    <name type="scientific">Trametes pubescens</name>
    <name type="common">White-rot fungus</name>
    <dbReference type="NCBI Taxonomy" id="154538"/>
    <lineage>
        <taxon>Eukaryota</taxon>
        <taxon>Fungi</taxon>
        <taxon>Dikarya</taxon>
        <taxon>Basidiomycota</taxon>
        <taxon>Agaricomycotina</taxon>
        <taxon>Agaricomycetes</taxon>
        <taxon>Polyporales</taxon>
        <taxon>Polyporaceae</taxon>
        <taxon>Trametes</taxon>
    </lineage>
</organism>
<evidence type="ECO:0000313" key="3">
    <source>
        <dbReference type="Proteomes" id="UP000184267"/>
    </source>
</evidence>
<dbReference type="EMBL" id="MNAD01000730">
    <property type="protein sequence ID" value="OJT10832.1"/>
    <property type="molecule type" value="Genomic_DNA"/>
</dbReference>
<reference evidence="2 3" key="1">
    <citation type="submission" date="2016-10" db="EMBL/GenBank/DDBJ databases">
        <title>Genome sequence of the basidiomycete white-rot fungus Trametes pubescens.</title>
        <authorList>
            <person name="Makela M.R."/>
            <person name="Granchi Z."/>
            <person name="Peng M."/>
            <person name="De Vries R.P."/>
            <person name="Grigoriev I."/>
            <person name="Riley R."/>
            <person name="Hilden K."/>
        </authorList>
    </citation>
    <scope>NUCLEOTIDE SEQUENCE [LARGE SCALE GENOMIC DNA]</scope>
    <source>
        <strain evidence="2 3">FBCC735</strain>
    </source>
</reference>
<dbReference type="Proteomes" id="UP000184267">
    <property type="component" value="Unassembled WGS sequence"/>
</dbReference>
<accession>A0A1M2VTJ1</accession>
<comment type="caution">
    <text evidence="2">The sequence shown here is derived from an EMBL/GenBank/DDBJ whole genome shotgun (WGS) entry which is preliminary data.</text>
</comment>
<evidence type="ECO:0000256" key="1">
    <source>
        <dbReference type="SAM" id="MobiDB-lite"/>
    </source>
</evidence>
<name>A0A1M2VTJ1_TRAPU</name>
<proteinExistence type="predicted"/>
<keyword evidence="3" id="KW-1185">Reference proteome</keyword>
<sequence length="466" mass="50651">MNNQQPLPDGNNNSEPFSGFFAGRHSASRPRTPMSSARLAPHSGGYTGGSGANDSYVAVDFPAVNTPGVTHTTSLYEHPGGDPLMNNEGSFNGVSAMDSTVTSLAVVTEAARMSPMSIGSGVPAKRGSAVLVQYADREVAAKRLKGDAQEGFVKWCSAGPDEREAALGAMLFSLLDTLRTVAKPQPGVATWQPSDRALRNMNKWAIRLLLSPSLAEYDGDGVVDVLMNIVEKKQIGLPENLRQQDEEKWAVLVGHARGILTNRKSEIKKAIYASMNLDAKTGALKTTTHKRNGAVDGKQPIYHFTKYLADTLGSKSKATTNITVTIQLCTRMAFLRLCTREFIKNTWAKDLKSGETKNFAAHFWAFIDNSLDVFRDMSKRVYTNEATGTTTSKEDTLIMHQLFVDVLHEDQSMFPSSPTSTHKNVLTSLIAVKASDGQTELDRFVITGDGSSLEVDNELDEPEGAE</sequence>
<feature type="compositionally biased region" description="Polar residues" evidence="1">
    <location>
        <begin position="1"/>
        <end position="16"/>
    </location>
</feature>
<feature type="region of interest" description="Disordered" evidence="1">
    <location>
        <begin position="1"/>
        <end position="46"/>
    </location>
</feature>
<protein>
    <submittedName>
        <fullName evidence="2">Uncharacterized protein</fullName>
    </submittedName>
</protein>
<dbReference type="OMA" id="PIVEKEW"/>
<gene>
    <name evidence="2" type="ORF">TRAPUB_12644</name>
</gene>
<dbReference type="OrthoDB" id="3267821at2759"/>
<dbReference type="AlphaFoldDB" id="A0A1M2VTJ1"/>
<evidence type="ECO:0000313" key="2">
    <source>
        <dbReference type="EMBL" id="OJT10832.1"/>
    </source>
</evidence>